<protein>
    <recommendedName>
        <fullName evidence="2">Macrodomain Ori protein</fullName>
    </recommendedName>
</protein>
<keyword evidence="5" id="KW-1185">Reference proteome</keyword>
<evidence type="ECO:0000313" key="4">
    <source>
        <dbReference type="EMBL" id="WDD97460.1"/>
    </source>
</evidence>
<comment type="similarity">
    <text evidence="1">Belongs to the MaoP family.</text>
</comment>
<name>A0AAE9YL43_9GAMM</name>
<reference evidence="4 5" key="2">
    <citation type="journal article" date="2022" name="Mar. Drugs">
        <title>Bioassay-Guided Fractionation Leads to the Detection of Cholic Acid Generated by the Rare Thalassomonas sp.</title>
        <authorList>
            <person name="Pheiffer F."/>
            <person name="Schneider Y.K."/>
            <person name="Hansen E.H."/>
            <person name="Andersen J.H."/>
            <person name="Isaksson J."/>
            <person name="Busche T."/>
            <person name="R C."/>
            <person name="Kalinowski J."/>
            <person name="Zyl L.V."/>
            <person name="Trindade M."/>
        </authorList>
    </citation>
    <scope>NUCLEOTIDE SEQUENCE [LARGE SCALE GENOMIC DNA]</scope>
    <source>
        <strain evidence="4 5">A5K-106</strain>
    </source>
</reference>
<evidence type="ECO:0000313" key="5">
    <source>
        <dbReference type="Proteomes" id="UP000032568"/>
    </source>
</evidence>
<evidence type="ECO:0000256" key="2">
    <source>
        <dbReference type="ARBA" id="ARBA00093628"/>
    </source>
</evidence>
<dbReference type="InterPro" id="IPR007335">
    <property type="entry name" value="DUF413"/>
</dbReference>
<dbReference type="Proteomes" id="UP000032568">
    <property type="component" value="Chromosome"/>
</dbReference>
<evidence type="ECO:0000256" key="1">
    <source>
        <dbReference type="ARBA" id="ARBA00093464"/>
    </source>
</evidence>
<gene>
    <name evidence="4" type="primary">maoP</name>
    <name evidence="4" type="ORF">SG35_019340</name>
</gene>
<feature type="region of interest" description="Disordered" evidence="3">
    <location>
        <begin position="93"/>
        <end position="113"/>
    </location>
</feature>
<feature type="compositionally biased region" description="Polar residues" evidence="3">
    <location>
        <begin position="96"/>
        <end position="105"/>
    </location>
</feature>
<dbReference type="AlphaFoldDB" id="A0AAE9YL43"/>
<feature type="region of interest" description="Disordered" evidence="3">
    <location>
        <begin position="1"/>
        <end position="20"/>
    </location>
</feature>
<reference evidence="4 5" key="1">
    <citation type="journal article" date="2015" name="Genome Announc.">
        <title>Draft Genome Sequences of Marine Isolates of Thalassomonas viridans and Thalassomonas actiniarum.</title>
        <authorList>
            <person name="Olonade I."/>
            <person name="van Zyl L.J."/>
            <person name="Trindade M."/>
        </authorList>
    </citation>
    <scope>NUCLEOTIDE SEQUENCE [LARGE SCALE GENOMIC DNA]</scope>
    <source>
        <strain evidence="4 5">A5K-106</strain>
    </source>
</reference>
<dbReference type="Pfam" id="PF04219">
    <property type="entry name" value="DUF413"/>
    <property type="match status" value="1"/>
</dbReference>
<dbReference type="KEGG" id="tact:SG35_019340"/>
<dbReference type="RefSeq" id="WP_053043393.1">
    <property type="nucleotide sequence ID" value="NZ_CP059735.1"/>
</dbReference>
<organism evidence="4 5">
    <name type="scientific">Thalassomonas actiniarum</name>
    <dbReference type="NCBI Taxonomy" id="485447"/>
    <lineage>
        <taxon>Bacteria</taxon>
        <taxon>Pseudomonadati</taxon>
        <taxon>Pseudomonadota</taxon>
        <taxon>Gammaproteobacteria</taxon>
        <taxon>Alteromonadales</taxon>
        <taxon>Colwelliaceae</taxon>
        <taxon>Thalassomonas</taxon>
    </lineage>
</organism>
<dbReference type="EMBL" id="CP059735">
    <property type="protein sequence ID" value="WDD97460.1"/>
    <property type="molecule type" value="Genomic_DNA"/>
</dbReference>
<accession>A0AAE9YL43</accession>
<sequence length="113" mass="12791">MKTSIRKGSSPFYGDQSFSHGISRSGYFNKRESDELMLYGKTFAGLSQGTLTPENDEEIRFVGDMQTSDESSLYPVRLWKKYLDAVEKSRVRHGFSKSQGRTPENTDGFGSFI</sequence>
<proteinExistence type="inferred from homology"/>
<evidence type="ECO:0000256" key="3">
    <source>
        <dbReference type="SAM" id="MobiDB-lite"/>
    </source>
</evidence>